<dbReference type="GO" id="GO:0005634">
    <property type="term" value="C:nucleus"/>
    <property type="evidence" value="ECO:0007669"/>
    <property type="project" value="UniProtKB-SubCell"/>
</dbReference>
<evidence type="ECO:0000256" key="8">
    <source>
        <dbReference type="SAM" id="MobiDB-lite"/>
    </source>
</evidence>
<feature type="compositionally biased region" description="Polar residues" evidence="8">
    <location>
        <begin position="933"/>
        <end position="954"/>
    </location>
</feature>
<evidence type="ECO:0000256" key="7">
    <source>
        <dbReference type="ARBA" id="ARBA00054331"/>
    </source>
</evidence>
<comment type="function">
    <text evidence="7">Component of the integrator complex, a multiprotein complex that terminates RNA polymerase II (Pol II) transcription in the promoter-proximal region of genes. The integrator complex provides a quality checkpoint during transcription elongation by driving premature transcription termination of transcripts that are unfavorably configured for transcriptional elongation: the complex terminates transcription by (1) catalyzing dephosphorylation of the C-terminal domain (CTD) of Pol II subunit Polr2A/Rbp1 and Spt5, and (2) degrading the exiting nascent RNA transcript via endonuclease activity. The integrator complex is also involved in the 3'-end processing of the U7 snRNA, and also the spliceosomal snRNAs U1, U2, U4 and U5.</text>
</comment>
<evidence type="ECO:0000256" key="6">
    <source>
        <dbReference type="ARBA" id="ARBA00032741"/>
    </source>
</evidence>
<feature type="domain" description="Ints3-like C-terminal" evidence="10">
    <location>
        <begin position="559"/>
        <end position="816"/>
    </location>
</feature>
<evidence type="ECO:0000313" key="11">
    <source>
        <dbReference type="EMBL" id="CAD6184938.1"/>
    </source>
</evidence>
<protein>
    <recommendedName>
        <fullName evidence="6">SOSS complex subunit A homolog</fullName>
    </recommendedName>
</protein>
<comment type="subcellular location">
    <subcellularLocation>
        <location evidence="2">Cytoplasm</location>
    </subcellularLocation>
    <subcellularLocation>
        <location evidence="1">Nucleus</location>
    </subcellularLocation>
</comment>
<dbReference type="Proteomes" id="UP000835052">
    <property type="component" value="Unassembled WGS sequence"/>
</dbReference>
<keyword evidence="4" id="KW-0963">Cytoplasm</keyword>
<comment type="similarity">
    <text evidence="3">Belongs to the Integrator subunit 3 family.</text>
</comment>
<comment type="caution">
    <text evidence="11">The sequence shown here is derived from an EMBL/GenBank/DDBJ whole genome shotgun (WGS) entry which is preliminary data.</text>
</comment>
<reference evidence="11" key="1">
    <citation type="submission" date="2020-10" db="EMBL/GenBank/DDBJ databases">
        <authorList>
            <person name="Kikuchi T."/>
        </authorList>
    </citation>
    <scope>NUCLEOTIDE SEQUENCE</scope>
    <source>
        <strain evidence="11">NKZ352</strain>
    </source>
</reference>
<dbReference type="InterPro" id="IPR056518">
    <property type="entry name" value="HEAT_Ints3_C"/>
</dbReference>
<dbReference type="Pfam" id="PF24566">
    <property type="entry name" value="HEAT_Ints3_C"/>
    <property type="match status" value="1"/>
</dbReference>
<feature type="domain" description="Integrator complex subunit 3 N-terminal" evidence="9">
    <location>
        <begin position="62"/>
        <end position="473"/>
    </location>
</feature>
<feature type="region of interest" description="Disordered" evidence="8">
    <location>
        <begin position="933"/>
        <end position="992"/>
    </location>
</feature>
<evidence type="ECO:0000256" key="5">
    <source>
        <dbReference type="ARBA" id="ARBA00023242"/>
    </source>
</evidence>
<dbReference type="AlphaFoldDB" id="A0A8S1GQE6"/>
<dbReference type="PANTHER" id="PTHR13587:SF7">
    <property type="entry name" value="INTEGRATOR COMPLEX SUBUNIT 3"/>
    <property type="match status" value="1"/>
</dbReference>
<dbReference type="InterPro" id="IPR019333">
    <property type="entry name" value="INTS3_N"/>
</dbReference>
<sequence>MADHFTGRLIKLTNMNTKMELPSDQLRNFINNSLFFESKVGGLSDKEAIDVLIAVEDEAKLRIANGLIYRGITSFDNPEQFKKTFIYINGVGLGYCNAVLTALNVVLFDLWPHIVEACKDQYLLMLKETVRMNVNKIENVMMNAVRVLNGTGEWNSKVRMASQLATLFMENEQWLLGLKACPGLTTSVILVFSHLIVDAPVPMTQQDTFRSALINCVILFIKGRRHEVIILGRDFLLVLIRLSRIPQFEAIWKKFAEDPKMFNVTGIEDMLLRSCLASNTRLSAEVQMKIDFMLNSCRNVAPHWNWLTYSHLRGPDGGSLRAEIVRYLIAYVPENQMQADTRVQLLYFIISTAQPGAEQQWLKCCLWIDWLGFDPGTCDFKMMDAAFGTVKYALLMNTSSGQVLVNSSIGPQLANSLLEYVCKAATLFLPSASESILRSLNLAMRAIADQYGQNLQPILEHHRIDRKVHEGMREIWRDFLRGKEPPTSQPQTVPGAPVLTPPAANHIKPAKISEKSRSRSKNAEEAPPIIDLNALMKRLKGETRAKIEALRAKYKKELTDDADRSEAIEDIIQFIFTNDDKLEDNEIENAGLCLWAIAGKITKEGESVLPDGYNEKGPLECFSHPAYTIVRNLCTPTTPETASDNMITMAAGIREKDPTISYLFLFHIKGTVTNAAGVRECLECYSEVARACEKDVSEMLVSDLQNCAINDVRLFSYILPFVFQKMIEVLCANVDATQLKNFIGDIIRENIRLFRREQFNNILAASLEWSTVSQWVFWHLVHAEGIPIEWVVSIIPKLSNEQHQEALTNVLLMLKRMDRECSHRRSRKLPTSRRVDRRSDEKKQLSENSIIGIISKAPGKKGVQKLCLQQVLEHLTLFTELCLTRDKKVSEMFLSKHHMQEAIASVKSNEKATVLRSKYGQLYAVMDILSEQEQTSSRTLRGNRTGTATSSPTNDKIMKRKNADEEETNGNSQKKRKRTNREIIQLDSSDSD</sequence>
<evidence type="ECO:0000259" key="10">
    <source>
        <dbReference type="Pfam" id="PF24566"/>
    </source>
</evidence>
<evidence type="ECO:0000256" key="2">
    <source>
        <dbReference type="ARBA" id="ARBA00004496"/>
    </source>
</evidence>
<evidence type="ECO:0000259" key="9">
    <source>
        <dbReference type="Pfam" id="PF10189"/>
    </source>
</evidence>
<feature type="region of interest" description="Disordered" evidence="8">
    <location>
        <begin position="482"/>
        <end position="525"/>
    </location>
</feature>
<dbReference type="InterPro" id="IPR045334">
    <property type="entry name" value="INTS3"/>
</dbReference>
<keyword evidence="5" id="KW-0539">Nucleus</keyword>
<dbReference type="GO" id="GO:0005737">
    <property type="term" value="C:cytoplasm"/>
    <property type="evidence" value="ECO:0007669"/>
    <property type="project" value="UniProtKB-SubCell"/>
</dbReference>
<evidence type="ECO:0000256" key="4">
    <source>
        <dbReference type="ARBA" id="ARBA00022490"/>
    </source>
</evidence>
<organism evidence="11 12">
    <name type="scientific">Caenorhabditis auriculariae</name>
    <dbReference type="NCBI Taxonomy" id="2777116"/>
    <lineage>
        <taxon>Eukaryota</taxon>
        <taxon>Metazoa</taxon>
        <taxon>Ecdysozoa</taxon>
        <taxon>Nematoda</taxon>
        <taxon>Chromadorea</taxon>
        <taxon>Rhabditida</taxon>
        <taxon>Rhabditina</taxon>
        <taxon>Rhabditomorpha</taxon>
        <taxon>Rhabditoidea</taxon>
        <taxon>Rhabditidae</taxon>
        <taxon>Peloderinae</taxon>
        <taxon>Caenorhabditis</taxon>
    </lineage>
</organism>
<dbReference type="Pfam" id="PF10189">
    <property type="entry name" value="Ints3_N"/>
    <property type="match status" value="1"/>
</dbReference>
<name>A0A8S1GQE6_9PELO</name>
<feature type="compositionally biased region" description="Basic and acidic residues" evidence="8">
    <location>
        <begin position="511"/>
        <end position="524"/>
    </location>
</feature>
<gene>
    <name evidence="11" type="ORF">CAUJ_LOCUS857</name>
</gene>
<proteinExistence type="inferred from homology"/>
<keyword evidence="12" id="KW-1185">Reference proteome</keyword>
<dbReference type="OrthoDB" id="2021145at2759"/>
<accession>A0A8S1GQE6</accession>
<evidence type="ECO:0000256" key="1">
    <source>
        <dbReference type="ARBA" id="ARBA00004123"/>
    </source>
</evidence>
<dbReference type="EMBL" id="CAJGYM010000001">
    <property type="protein sequence ID" value="CAD6184938.1"/>
    <property type="molecule type" value="Genomic_DNA"/>
</dbReference>
<evidence type="ECO:0000256" key="3">
    <source>
        <dbReference type="ARBA" id="ARBA00006130"/>
    </source>
</evidence>
<dbReference type="PANTHER" id="PTHR13587">
    <property type="entry name" value="INTEGRATOR COMPLEX SUBUNIT 3"/>
    <property type="match status" value="1"/>
</dbReference>
<evidence type="ECO:0000313" key="12">
    <source>
        <dbReference type="Proteomes" id="UP000835052"/>
    </source>
</evidence>